<dbReference type="Proteomes" id="UP000036061">
    <property type="component" value="Chromosome"/>
</dbReference>
<keyword evidence="2" id="KW-0238">DNA-binding</keyword>
<accession>A0A2Z4MHY9</accession>
<feature type="domain" description="HTH iclR-type" evidence="4">
    <location>
        <begin position="13"/>
        <end position="76"/>
    </location>
</feature>
<keyword evidence="1" id="KW-0805">Transcription regulation</keyword>
<dbReference type="InterPro" id="IPR029016">
    <property type="entry name" value="GAF-like_dom_sf"/>
</dbReference>
<dbReference type="GO" id="GO:0003677">
    <property type="term" value="F:DNA binding"/>
    <property type="evidence" value="ECO:0007669"/>
    <property type="project" value="UniProtKB-KW"/>
</dbReference>
<evidence type="ECO:0000256" key="1">
    <source>
        <dbReference type="ARBA" id="ARBA00023015"/>
    </source>
</evidence>
<dbReference type="EMBL" id="CP030117">
    <property type="protein sequence ID" value="AWX56074.1"/>
    <property type="molecule type" value="Genomic_DNA"/>
</dbReference>
<protein>
    <submittedName>
        <fullName evidence="6">IclR family transcriptional regulator</fullName>
    </submittedName>
</protein>
<dbReference type="InterPro" id="IPR014757">
    <property type="entry name" value="Tscrpt_reg_IclR_C"/>
</dbReference>
<evidence type="ECO:0000313" key="6">
    <source>
        <dbReference type="EMBL" id="AWX56074.1"/>
    </source>
</evidence>
<sequence>MVMKMDKTEKTANRSVLKTLEFLEYFIQNSELSLAELVELSDMPKSTVFRILQTLEMRGFVSKTTTHNPPKYQLGLKLLEFGNIVAQRLEIRKIALPYMQQLRDTVDEAVNLIIRDQDEGVYIEKVDTRQYVRVYTQVGRKSPLYAGACPRILLSFLPDHEIEELLNRVDMKKISPDTNTDKDLLWQWIHDARENGYTVSYGELEPDSAAIAVPIRDFTGQVIAGLSLAGATSRFQQDRLEYLVQETKAVANQIMSKLGYSDAKAGL</sequence>
<dbReference type="Pfam" id="PF01614">
    <property type="entry name" value="IclR_C"/>
    <property type="match status" value="1"/>
</dbReference>
<reference evidence="6 7" key="1">
    <citation type="journal article" date="2015" name="Genome Announc.">
        <title>Draft Genome Sequence of Brevibacillus brevis DZQ7, a Plant Growth-Promoting Rhizobacterium with Broad-Spectrum Antimicrobial Activity.</title>
        <authorList>
            <person name="Hou Q."/>
            <person name="Wang C."/>
            <person name="Hou X."/>
            <person name="Xia Z."/>
            <person name="Ye J."/>
            <person name="Liu K."/>
            <person name="Liu H."/>
            <person name="Wang J."/>
            <person name="Guo H."/>
            <person name="Yu X."/>
            <person name="Yang Y."/>
            <person name="Du B."/>
            <person name="Ding Y."/>
        </authorList>
    </citation>
    <scope>NUCLEOTIDE SEQUENCE [LARGE SCALE GENOMIC DNA]</scope>
    <source>
        <strain evidence="6 7">DZQ7</strain>
    </source>
</reference>
<dbReference type="GO" id="GO:0045892">
    <property type="term" value="P:negative regulation of DNA-templated transcription"/>
    <property type="evidence" value="ECO:0007669"/>
    <property type="project" value="TreeGrafter"/>
</dbReference>
<dbReference type="Gene3D" id="1.10.10.10">
    <property type="entry name" value="Winged helix-like DNA-binding domain superfamily/Winged helix DNA-binding domain"/>
    <property type="match status" value="1"/>
</dbReference>
<dbReference type="PANTHER" id="PTHR30136:SF24">
    <property type="entry name" value="HTH-TYPE TRANSCRIPTIONAL REPRESSOR ALLR"/>
    <property type="match status" value="1"/>
</dbReference>
<evidence type="ECO:0000259" key="5">
    <source>
        <dbReference type="PROSITE" id="PS51078"/>
    </source>
</evidence>
<dbReference type="InterPro" id="IPR005471">
    <property type="entry name" value="Tscrpt_reg_IclR_N"/>
</dbReference>
<dbReference type="AlphaFoldDB" id="A0A2Z4MHY9"/>
<dbReference type="PROSITE" id="PS51078">
    <property type="entry name" value="ICLR_ED"/>
    <property type="match status" value="1"/>
</dbReference>
<dbReference type="SUPFAM" id="SSF55781">
    <property type="entry name" value="GAF domain-like"/>
    <property type="match status" value="1"/>
</dbReference>
<evidence type="ECO:0000256" key="2">
    <source>
        <dbReference type="ARBA" id="ARBA00023125"/>
    </source>
</evidence>
<evidence type="ECO:0000259" key="4">
    <source>
        <dbReference type="PROSITE" id="PS51077"/>
    </source>
</evidence>
<dbReference type="Pfam" id="PF09339">
    <property type="entry name" value="HTH_IclR"/>
    <property type="match status" value="1"/>
</dbReference>
<evidence type="ECO:0000256" key="3">
    <source>
        <dbReference type="ARBA" id="ARBA00023163"/>
    </source>
</evidence>
<dbReference type="PROSITE" id="PS51077">
    <property type="entry name" value="HTH_ICLR"/>
    <property type="match status" value="1"/>
</dbReference>
<dbReference type="InterPro" id="IPR036388">
    <property type="entry name" value="WH-like_DNA-bd_sf"/>
</dbReference>
<name>A0A2Z4MHY9_BREBE</name>
<keyword evidence="3" id="KW-0804">Transcription</keyword>
<organism evidence="6 7">
    <name type="scientific">Brevibacillus brevis</name>
    <name type="common">Bacillus brevis</name>
    <dbReference type="NCBI Taxonomy" id="1393"/>
    <lineage>
        <taxon>Bacteria</taxon>
        <taxon>Bacillati</taxon>
        <taxon>Bacillota</taxon>
        <taxon>Bacilli</taxon>
        <taxon>Bacillales</taxon>
        <taxon>Paenibacillaceae</taxon>
        <taxon>Brevibacillus</taxon>
    </lineage>
</organism>
<dbReference type="InterPro" id="IPR050707">
    <property type="entry name" value="HTH_MetabolicPath_Reg"/>
</dbReference>
<gene>
    <name evidence="6" type="ORF">AB432_013940</name>
</gene>
<proteinExistence type="predicted"/>
<dbReference type="Gene3D" id="3.30.450.40">
    <property type="match status" value="1"/>
</dbReference>
<evidence type="ECO:0000313" key="7">
    <source>
        <dbReference type="Proteomes" id="UP000036061"/>
    </source>
</evidence>
<dbReference type="PANTHER" id="PTHR30136">
    <property type="entry name" value="HELIX-TURN-HELIX TRANSCRIPTIONAL REGULATOR, ICLR FAMILY"/>
    <property type="match status" value="1"/>
</dbReference>
<dbReference type="SUPFAM" id="SSF46785">
    <property type="entry name" value="Winged helix' DNA-binding domain"/>
    <property type="match status" value="1"/>
</dbReference>
<dbReference type="InterPro" id="IPR036390">
    <property type="entry name" value="WH_DNA-bd_sf"/>
</dbReference>
<dbReference type="GO" id="GO:0003700">
    <property type="term" value="F:DNA-binding transcription factor activity"/>
    <property type="evidence" value="ECO:0007669"/>
    <property type="project" value="TreeGrafter"/>
</dbReference>
<feature type="domain" description="IclR-ED" evidence="5">
    <location>
        <begin position="77"/>
        <end position="260"/>
    </location>
</feature>
<dbReference type="SMART" id="SM00346">
    <property type="entry name" value="HTH_ICLR"/>
    <property type="match status" value="1"/>
</dbReference>